<feature type="non-terminal residue" evidence="1">
    <location>
        <position position="61"/>
    </location>
</feature>
<evidence type="ECO:0000313" key="2">
    <source>
        <dbReference type="Proteomes" id="UP000265520"/>
    </source>
</evidence>
<dbReference type="AlphaFoldDB" id="A0A392S407"/>
<evidence type="ECO:0000313" key="1">
    <source>
        <dbReference type="EMBL" id="MCI43162.1"/>
    </source>
</evidence>
<dbReference type="EMBL" id="LXQA010313608">
    <property type="protein sequence ID" value="MCI43162.1"/>
    <property type="molecule type" value="Genomic_DNA"/>
</dbReference>
<proteinExistence type="predicted"/>
<comment type="caution">
    <text evidence="1">The sequence shown here is derived from an EMBL/GenBank/DDBJ whole genome shotgun (WGS) entry which is preliminary data.</text>
</comment>
<reference evidence="1 2" key="1">
    <citation type="journal article" date="2018" name="Front. Plant Sci.">
        <title>Red Clover (Trifolium pratense) and Zigzag Clover (T. medium) - A Picture of Genomic Similarities and Differences.</title>
        <authorList>
            <person name="Dluhosova J."/>
            <person name="Istvanek J."/>
            <person name="Nedelnik J."/>
            <person name="Repkova J."/>
        </authorList>
    </citation>
    <scope>NUCLEOTIDE SEQUENCE [LARGE SCALE GENOMIC DNA]</scope>
    <source>
        <strain evidence="2">cv. 10/8</strain>
        <tissue evidence="1">Leaf</tissue>
    </source>
</reference>
<accession>A0A392S407</accession>
<sequence length="61" mass="6690">MKRVAVRIAKIVTGRDVVVSLIRWIPPKASFVKLNTDGVYKKNQIAGFGGVIHGNQGEWLG</sequence>
<dbReference type="Proteomes" id="UP000265520">
    <property type="component" value="Unassembled WGS sequence"/>
</dbReference>
<organism evidence="1 2">
    <name type="scientific">Trifolium medium</name>
    <dbReference type="NCBI Taxonomy" id="97028"/>
    <lineage>
        <taxon>Eukaryota</taxon>
        <taxon>Viridiplantae</taxon>
        <taxon>Streptophyta</taxon>
        <taxon>Embryophyta</taxon>
        <taxon>Tracheophyta</taxon>
        <taxon>Spermatophyta</taxon>
        <taxon>Magnoliopsida</taxon>
        <taxon>eudicotyledons</taxon>
        <taxon>Gunneridae</taxon>
        <taxon>Pentapetalae</taxon>
        <taxon>rosids</taxon>
        <taxon>fabids</taxon>
        <taxon>Fabales</taxon>
        <taxon>Fabaceae</taxon>
        <taxon>Papilionoideae</taxon>
        <taxon>50 kb inversion clade</taxon>
        <taxon>NPAAA clade</taxon>
        <taxon>Hologalegina</taxon>
        <taxon>IRL clade</taxon>
        <taxon>Trifolieae</taxon>
        <taxon>Trifolium</taxon>
    </lineage>
</organism>
<keyword evidence="2" id="KW-1185">Reference proteome</keyword>
<name>A0A392S407_9FABA</name>
<protein>
    <submittedName>
        <fullName evidence="1">Uncharacterized protein</fullName>
    </submittedName>
</protein>